<feature type="chain" id="PRO_5036503346" description="Spider venom protein" evidence="2">
    <location>
        <begin position="28"/>
        <end position="114"/>
    </location>
</feature>
<feature type="compositionally biased region" description="Basic and acidic residues" evidence="1">
    <location>
        <begin position="101"/>
        <end position="114"/>
    </location>
</feature>
<feature type="signal peptide" evidence="2">
    <location>
        <begin position="1"/>
        <end position="27"/>
    </location>
</feature>
<accession>A0A8X6T231</accession>
<dbReference type="EMBL" id="BMAW01048988">
    <property type="protein sequence ID" value="GFS68691.1"/>
    <property type="molecule type" value="Genomic_DNA"/>
</dbReference>
<protein>
    <recommendedName>
        <fullName evidence="5">Spider venom protein</fullName>
    </recommendedName>
</protein>
<sequence length="114" mass="13244">MRNSVEFFKAHLLLLVSVPQSLPIVELDNTQPGTSWKKTQPCNPDFDKTVMQWFEECETSGKESDISDEETIIMNYVDESKKESEESSDTDSEEEEDGLDDKDNYFYEKGKNRF</sequence>
<evidence type="ECO:0000313" key="4">
    <source>
        <dbReference type="Proteomes" id="UP000887013"/>
    </source>
</evidence>
<reference evidence="3" key="1">
    <citation type="submission" date="2020-08" db="EMBL/GenBank/DDBJ databases">
        <title>Multicomponent nature underlies the extraordinary mechanical properties of spider dragline silk.</title>
        <authorList>
            <person name="Kono N."/>
            <person name="Nakamura H."/>
            <person name="Mori M."/>
            <person name="Yoshida Y."/>
            <person name="Ohtoshi R."/>
            <person name="Malay A.D."/>
            <person name="Moran D.A.P."/>
            <person name="Tomita M."/>
            <person name="Numata K."/>
            <person name="Arakawa K."/>
        </authorList>
    </citation>
    <scope>NUCLEOTIDE SEQUENCE</scope>
</reference>
<dbReference type="Proteomes" id="UP000887013">
    <property type="component" value="Unassembled WGS sequence"/>
</dbReference>
<organism evidence="3 4">
    <name type="scientific">Nephila pilipes</name>
    <name type="common">Giant wood spider</name>
    <name type="synonym">Nephila maculata</name>
    <dbReference type="NCBI Taxonomy" id="299642"/>
    <lineage>
        <taxon>Eukaryota</taxon>
        <taxon>Metazoa</taxon>
        <taxon>Ecdysozoa</taxon>
        <taxon>Arthropoda</taxon>
        <taxon>Chelicerata</taxon>
        <taxon>Arachnida</taxon>
        <taxon>Araneae</taxon>
        <taxon>Araneomorphae</taxon>
        <taxon>Entelegynae</taxon>
        <taxon>Araneoidea</taxon>
        <taxon>Nephilidae</taxon>
        <taxon>Nephila</taxon>
    </lineage>
</organism>
<comment type="caution">
    <text evidence="3">The sequence shown here is derived from an EMBL/GenBank/DDBJ whole genome shotgun (WGS) entry which is preliminary data.</text>
</comment>
<name>A0A8X6T231_NEPPI</name>
<dbReference type="AlphaFoldDB" id="A0A8X6T231"/>
<evidence type="ECO:0000256" key="2">
    <source>
        <dbReference type="SAM" id="SignalP"/>
    </source>
</evidence>
<proteinExistence type="predicted"/>
<feature type="compositionally biased region" description="Acidic residues" evidence="1">
    <location>
        <begin position="86"/>
        <end position="100"/>
    </location>
</feature>
<evidence type="ECO:0008006" key="5">
    <source>
        <dbReference type="Google" id="ProtNLM"/>
    </source>
</evidence>
<evidence type="ECO:0000313" key="3">
    <source>
        <dbReference type="EMBL" id="GFS68691.1"/>
    </source>
</evidence>
<keyword evidence="4" id="KW-1185">Reference proteome</keyword>
<keyword evidence="2" id="KW-0732">Signal</keyword>
<gene>
    <name evidence="3" type="ORF">NPIL_175571</name>
</gene>
<feature type="region of interest" description="Disordered" evidence="1">
    <location>
        <begin position="76"/>
        <end position="114"/>
    </location>
</feature>
<evidence type="ECO:0000256" key="1">
    <source>
        <dbReference type="SAM" id="MobiDB-lite"/>
    </source>
</evidence>